<sequence>MKKTLLASALITAVGSSGMAWGATGLSFGDSVQLSANGGASKTKLVRMANGRLVSVYGDYLDPNGNTVYDVKAQAERPARDIFARHCDADCDQLANWSDAVNISGTASQSSIDTDWSGDGTPMAFAGDSDKPNIFNAGSRIVVSWVDKYCAGGAQRTVSYLTLENREIPFSCAYTVSSSDNGATWSAPEQLSSGARDAKQDVHRGLGTGEWAITWQEDPRGLQLGEADGPGDGASGANVSHGTDIWYSYADAGWTDQDLGMWTTPVRVTDNYDAQTASGNFNVIKNSAGDVVADDQIESGTAGASRANMALQLGSLDALVPQVILAYEETKGSDGLDEGKYVRYHTFDWNTPGEQAGCIISNPALNARRVRFVPQKEPGTASGLRLGIFWKEGEFTQGGPSDIMLRKGIVNGGNGFSSAEMVPAVGANCAVSDYASAIVLNNQPALNMSSRTEDAQATADADIGTSTLSDDTNQKVEENAIAHRGLLRGDDLYIGYTYTPVLAELLYTNTKNYNFYTRHYDAAAGTWSAPENLSNITDTGINVREPRLVGTPGTNTTKCPTNLEECQDKAKYYVAWGTQTNVSEWSLEEPSELDLYAARAEDKGAYVTPVVRFAGEAADAEDFESQIRMTPAGNELFVVWNENDANGTHAVYREAVTTELPDDGGDDSGDTPTASSSNSGGTVFGCSYNPGAPFDPTLFLLTALAIGGLTVRKVKARS</sequence>
<organism evidence="3 4">
    <name type="scientific">Marinobacter antarcticus</name>
    <dbReference type="NCBI Taxonomy" id="564117"/>
    <lineage>
        <taxon>Bacteria</taxon>
        <taxon>Pseudomonadati</taxon>
        <taxon>Pseudomonadota</taxon>
        <taxon>Gammaproteobacteria</taxon>
        <taxon>Pseudomonadales</taxon>
        <taxon>Marinobacteraceae</taxon>
        <taxon>Marinobacter</taxon>
    </lineage>
</organism>
<dbReference type="AlphaFoldDB" id="A0A1M6Q5M3"/>
<proteinExistence type="predicted"/>
<dbReference type="OrthoDB" id="8913567at2"/>
<keyword evidence="4" id="KW-1185">Reference proteome</keyword>
<dbReference type="EMBL" id="FRAQ01000001">
    <property type="protein sequence ID" value="SHK15460.1"/>
    <property type="molecule type" value="Genomic_DNA"/>
</dbReference>
<dbReference type="RefSeq" id="WP_072795540.1">
    <property type="nucleotide sequence ID" value="NZ_FRAQ01000001.1"/>
</dbReference>
<feature type="region of interest" description="Disordered" evidence="1">
    <location>
        <begin position="658"/>
        <end position="679"/>
    </location>
</feature>
<gene>
    <name evidence="3" type="ORF">SAMN05216369_0702</name>
</gene>
<feature type="region of interest" description="Disordered" evidence="1">
    <location>
        <begin position="451"/>
        <end position="471"/>
    </location>
</feature>
<evidence type="ECO:0000256" key="2">
    <source>
        <dbReference type="SAM" id="SignalP"/>
    </source>
</evidence>
<evidence type="ECO:0008006" key="5">
    <source>
        <dbReference type="Google" id="ProtNLM"/>
    </source>
</evidence>
<evidence type="ECO:0000313" key="3">
    <source>
        <dbReference type="EMBL" id="SHK15460.1"/>
    </source>
</evidence>
<accession>A0A1M6Q5M3</accession>
<evidence type="ECO:0000313" key="4">
    <source>
        <dbReference type="Proteomes" id="UP000184497"/>
    </source>
</evidence>
<dbReference type="NCBIfam" id="NF033191">
    <property type="entry name" value="JDVT-CTERM"/>
    <property type="match status" value="1"/>
</dbReference>
<protein>
    <recommendedName>
        <fullName evidence="5">Exo-alpha-sialidase</fullName>
    </recommendedName>
</protein>
<dbReference type="NCBIfam" id="NF040591">
    <property type="entry name" value="choice_anch_O"/>
    <property type="match status" value="1"/>
</dbReference>
<dbReference type="Proteomes" id="UP000184497">
    <property type="component" value="Unassembled WGS sequence"/>
</dbReference>
<evidence type="ECO:0000256" key="1">
    <source>
        <dbReference type="SAM" id="MobiDB-lite"/>
    </source>
</evidence>
<feature type="chain" id="PRO_5013019966" description="Exo-alpha-sialidase" evidence="2">
    <location>
        <begin position="23"/>
        <end position="718"/>
    </location>
</feature>
<feature type="compositionally biased region" description="Acidic residues" evidence="1">
    <location>
        <begin position="660"/>
        <end position="669"/>
    </location>
</feature>
<feature type="signal peptide" evidence="2">
    <location>
        <begin position="1"/>
        <end position="22"/>
    </location>
</feature>
<keyword evidence="2" id="KW-0732">Signal</keyword>
<name>A0A1M6Q5M3_9GAMM</name>
<reference evidence="4" key="1">
    <citation type="submission" date="2016-11" db="EMBL/GenBank/DDBJ databases">
        <authorList>
            <person name="Varghese N."/>
            <person name="Submissions S."/>
        </authorList>
    </citation>
    <scope>NUCLEOTIDE SEQUENCE [LARGE SCALE GENOMIC DNA]</scope>
    <source>
        <strain evidence="4">CGMCC 1.10835</strain>
    </source>
</reference>